<dbReference type="CDD" id="cd00427">
    <property type="entry name" value="Ribosomal_L29_HIP"/>
    <property type="match status" value="1"/>
</dbReference>
<proteinExistence type="inferred from homology"/>
<name>A0A367K7L8_RHIAZ</name>
<reference evidence="4 5" key="1">
    <citation type="journal article" date="2018" name="G3 (Bethesda)">
        <title>Phylogenetic and Phylogenomic Definition of Rhizopus Species.</title>
        <authorList>
            <person name="Gryganskyi A.P."/>
            <person name="Golan J."/>
            <person name="Dolatabadi S."/>
            <person name="Mondo S."/>
            <person name="Robb S."/>
            <person name="Idnurm A."/>
            <person name="Muszewska A."/>
            <person name="Steczkiewicz K."/>
            <person name="Masonjones S."/>
            <person name="Liao H.L."/>
            <person name="Gajdeczka M.T."/>
            <person name="Anike F."/>
            <person name="Vuek A."/>
            <person name="Anishchenko I.M."/>
            <person name="Voigt K."/>
            <person name="de Hoog G.S."/>
            <person name="Smith M.E."/>
            <person name="Heitman J."/>
            <person name="Vilgalys R."/>
            <person name="Stajich J.E."/>
        </authorList>
    </citation>
    <scope>NUCLEOTIDE SEQUENCE [LARGE SCALE GENOMIC DNA]</scope>
    <source>
        <strain evidence="4 5">CBS 357.93</strain>
    </source>
</reference>
<dbReference type="NCBIfam" id="TIGR00012">
    <property type="entry name" value="L29"/>
    <property type="match status" value="1"/>
</dbReference>
<dbReference type="InterPro" id="IPR045059">
    <property type="entry name" value="Ribosomal_uL29_euk"/>
</dbReference>
<dbReference type="Gene3D" id="1.10.287.310">
    <property type="match status" value="1"/>
</dbReference>
<keyword evidence="5" id="KW-1185">Reference proteome</keyword>
<dbReference type="InterPro" id="IPR036049">
    <property type="entry name" value="Ribosomal_uL29_sf"/>
</dbReference>
<dbReference type="Proteomes" id="UP000252139">
    <property type="component" value="Unassembled WGS sequence"/>
</dbReference>
<dbReference type="GO" id="GO:0003729">
    <property type="term" value="F:mRNA binding"/>
    <property type="evidence" value="ECO:0007669"/>
    <property type="project" value="TreeGrafter"/>
</dbReference>
<dbReference type="PANTHER" id="PTHR45722:SF2">
    <property type="entry name" value="LARGE RIBOSOMAL SUBUNIT PROTEIN UL29-RELATED"/>
    <property type="match status" value="1"/>
</dbReference>
<dbReference type="SUPFAM" id="SSF46561">
    <property type="entry name" value="Ribosomal protein L29 (L29p)"/>
    <property type="match status" value="1"/>
</dbReference>
<dbReference type="HAMAP" id="MF_00374">
    <property type="entry name" value="Ribosomal_uL29"/>
    <property type="match status" value="1"/>
</dbReference>
<evidence type="ECO:0000256" key="3">
    <source>
        <dbReference type="ARBA" id="ARBA00023274"/>
    </source>
</evidence>
<dbReference type="GO" id="GO:0006412">
    <property type="term" value="P:translation"/>
    <property type="evidence" value="ECO:0007669"/>
    <property type="project" value="InterPro"/>
</dbReference>
<dbReference type="FunFam" id="1.10.287.310:FF:000002">
    <property type="entry name" value="60S ribosomal protein L35"/>
    <property type="match status" value="1"/>
</dbReference>
<keyword evidence="3" id="KW-0687">Ribonucleoprotein</keyword>
<evidence type="ECO:0000313" key="5">
    <source>
        <dbReference type="Proteomes" id="UP000252139"/>
    </source>
</evidence>
<evidence type="ECO:0000313" key="4">
    <source>
        <dbReference type="EMBL" id="RCH98204.1"/>
    </source>
</evidence>
<comment type="caution">
    <text evidence="4">The sequence shown here is derived from an EMBL/GenBank/DDBJ whole genome shotgun (WGS) entry which is preliminary data.</text>
</comment>
<dbReference type="FunFam" id="6.10.250.3450:FF:000001">
    <property type="entry name" value="60S ribosomal protein L35"/>
    <property type="match status" value="1"/>
</dbReference>
<dbReference type="GO" id="GO:0003735">
    <property type="term" value="F:structural constituent of ribosome"/>
    <property type="evidence" value="ECO:0007669"/>
    <property type="project" value="InterPro"/>
</dbReference>
<dbReference type="OrthoDB" id="528635at2759"/>
<protein>
    <submittedName>
        <fullName evidence="4">60S ribosomal protein L35</fullName>
    </submittedName>
</protein>
<dbReference type="InterPro" id="IPR001854">
    <property type="entry name" value="Ribosomal_uL29"/>
</dbReference>
<dbReference type="AlphaFoldDB" id="A0A367K7L8"/>
<dbReference type="Gene3D" id="6.10.250.3450">
    <property type="match status" value="1"/>
</dbReference>
<evidence type="ECO:0000256" key="2">
    <source>
        <dbReference type="ARBA" id="ARBA00022980"/>
    </source>
</evidence>
<keyword evidence="2 4" id="KW-0689">Ribosomal protein</keyword>
<evidence type="ECO:0000256" key="1">
    <source>
        <dbReference type="ARBA" id="ARBA00009254"/>
    </source>
</evidence>
<sequence>MGILNNNKDGIFLETKVLEIMGVFHVLFLAPEHSDVQRNVFSEALLDEIYAAELQKLMDKQLRPTSDMFLKLSHIVFDVEQKTITIAKGILMLTQIADTADYYEQRLLMGVARLDIRLRWPDKAASEKGQGRPDVIISKVTNGEFGASLGFGECKTSHKYRTASLLRHQHQQHQVGALLPNTCLSHEDVYKFTQLAKMELPRSLEELPQFVNMKTISLFLGTPTNLQKQCLDLRTKMVQEVDHNVVNSLIHDSYSDARPCPNAIIHPSICLYELEDCSAAIKAHELRNKNKAELLKVLDEQKQALANLRVQKVAGGRAQELGEARKNVARVLTVINQTQREQLRLFYQKKKYVPLDLRVKKTRAMRRALTPYEKSLKTVRQQKKLAHFPLRKYAVKA</sequence>
<dbReference type="EMBL" id="PJQL01000215">
    <property type="protein sequence ID" value="RCH98204.1"/>
    <property type="molecule type" value="Genomic_DNA"/>
</dbReference>
<gene>
    <name evidence="4" type="primary">RPL35_3</name>
    <name evidence="4" type="ORF">CU097_013421</name>
</gene>
<dbReference type="PANTHER" id="PTHR45722">
    <property type="entry name" value="60S RIBOSOMAL PROTEIN L35"/>
    <property type="match status" value="1"/>
</dbReference>
<dbReference type="GO" id="GO:0000463">
    <property type="term" value="P:maturation of LSU-rRNA from tricistronic rRNA transcript (SSU-rRNA, 5.8S rRNA, LSU-rRNA)"/>
    <property type="evidence" value="ECO:0007669"/>
    <property type="project" value="InterPro"/>
</dbReference>
<organism evidence="4 5">
    <name type="scientific">Rhizopus azygosporus</name>
    <name type="common">Rhizopus microsporus var. azygosporus</name>
    <dbReference type="NCBI Taxonomy" id="86630"/>
    <lineage>
        <taxon>Eukaryota</taxon>
        <taxon>Fungi</taxon>
        <taxon>Fungi incertae sedis</taxon>
        <taxon>Mucoromycota</taxon>
        <taxon>Mucoromycotina</taxon>
        <taxon>Mucoromycetes</taxon>
        <taxon>Mucorales</taxon>
        <taxon>Mucorineae</taxon>
        <taxon>Rhizopodaceae</taxon>
        <taxon>Rhizopus</taxon>
    </lineage>
</organism>
<comment type="similarity">
    <text evidence="1">Belongs to the universal ribosomal protein uL29 family.</text>
</comment>
<dbReference type="GO" id="GO:0022625">
    <property type="term" value="C:cytosolic large ribosomal subunit"/>
    <property type="evidence" value="ECO:0007669"/>
    <property type="project" value="InterPro"/>
</dbReference>
<dbReference type="Pfam" id="PF00831">
    <property type="entry name" value="Ribosomal_L29"/>
    <property type="match status" value="1"/>
</dbReference>
<dbReference type="STRING" id="86630.A0A367K7L8"/>
<accession>A0A367K7L8</accession>